<dbReference type="AlphaFoldDB" id="Q3JVY5"/>
<name>Q3JVY5_BURP1</name>
<gene>
    <name evidence="1" type="ordered locus">BURPS1710b_0856</name>
</gene>
<evidence type="ECO:0000313" key="2">
    <source>
        <dbReference type="Proteomes" id="UP000002700"/>
    </source>
</evidence>
<proteinExistence type="predicted"/>
<dbReference type="KEGG" id="bpm:BURPS1710b_0856"/>
<sequence>MPFFGPSLAGRSNSSTGTRALTRCAAICAPITPAPSTATLRMLKLLTGLLRIEPRVAGREDAQRMSASVCLQGKAAPLCRQTLGSVVRAACDARRPAVALEQRFVDVHHRLRAGARETDRRRRLGQQAREVEARGRELRLVERIARRFVVEGDARHACPEVREHQVTDGAQVRHGGRPHLVRILHRLHADFHRQLLHLFADVGKRRDEFGHLGLHAFRFGEFGDDLAELLQLRAHVAQHLAAEQVERLNRIGPFIDHVDPRVAHVLLHAPLGDEAVAAVDLHRVVRALERVVGQERLDDRREQRDEILRFLAHRLVGVRQRLVDLQRGPVRERARAFRVRLLREQHAAHVRVNDDRVGRLVRRLRPRQRAHLQALLRVRERVLVSDFGEAEPLHADAEARGVHHHEHRVQALVRLADQPALRVVEIHHAGRVAVDAHLVLDRAALHAVALARLTRCVGHELRHDEQRNALRALRRVRQAREHEVNDVLREIVFAARDEDLGAADRIRAVAVRLGLRAQDAEIGAAVRLGQAHRARPFARYELRQIELLQLGRAVRVQALVCAVRQARIHRPRLVRRVQHFIQRVVDERGQALAAVIGIAAERGPARVDVLLVRFLEARRRLHDAVADIRAALAVADLVEREKHLRAELARFLEHLVDRVGVEISMLGHLLDLGFDVQKLVQHELHVAQRRGVLSHDSLQDKAIGSSSPAAVVPPLTALALVRNNRLFKRGPREAHRIRLMQETCVVVQAEREAVQLEEHQVRIRVRAQMPFLLRLRNGAQQRGAPRFHARDQLLAHRAVRAIVVFHRAADVDAPRRHLLDALLDPAREHRPQARQTARLAQARKEHLVLETMVVLSHDFDLQIVARSEVREHAALAHLHTLGQQADRQTFQPVPAGKVQCCFEYRGTRLFAFSHSFLITVQGDRIKSNGRTIIECGRRRNKEIIRNRFLTAPAILQGRAPLEEALCRPRRAACVSECLVVSADRQQLHRTPVRVVREPVQKPLGGGPRRVERRVDLAAVGERRRDRVAQRGRLLAVAHEHDVRLVVQHQAERIQIRRADGRPMIVDHRDLAVQHRLVVFGNAHARAQQCMI</sequence>
<organism evidence="1 2">
    <name type="scientific">Burkholderia pseudomallei (strain 1710b)</name>
    <dbReference type="NCBI Taxonomy" id="320372"/>
    <lineage>
        <taxon>Bacteria</taxon>
        <taxon>Pseudomonadati</taxon>
        <taxon>Pseudomonadota</taxon>
        <taxon>Betaproteobacteria</taxon>
        <taxon>Burkholderiales</taxon>
        <taxon>Burkholderiaceae</taxon>
        <taxon>Burkholderia</taxon>
        <taxon>pseudomallei group</taxon>
    </lineage>
</organism>
<reference evidence="1 2" key="1">
    <citation type="submission" date="2005-09" db="EMBL/GenBank/DDBJ databases">
        <authorList>
            <person name="Woods D.E."/>
            <person name="Nierman W.C."/>
        </authorList>
    </citation>
    <scope>NUCLEOTIDE SEQUENCE [LARGE SCALE GENOMIC DNA]</scope>
    <source>
        <strain evidence="1 2">1710b</strain>
    </source>
</reference>
<evidence type="ECO:0000313" key="1">
    <source>
        <dbReference type="EMBL" id="ABA48670.1"/>
    </source>
</evidence>
<dbReference type="HOGENOM" id="CLU_284510_0_0_4"/>
<accession>Q3JVY5</accession>
<dbReference type="EnsemblBacteria" id="ABA48670">
    <property type="protein sequence ID" value="ABA48670"/>
    <property type="gene ID" value="BURPS1710b_0856"/>
</dbReference>
<protein>
    <submittedName>
        <fullName evidence="1">Uncharacterized protein</fullName>
    </submittedName>
</protein>
<dbReference type="EMBL" id="CP000124">
    <property type="protein sequence ID" value="ABA48670.1"/>
    <property type="molecule type" value="Genomic_DNA"/>
</dbReference>
<dbReference type="Proteomes" id="UP000002700">
    <property type="component" value="Chromosome I"/>
</dbReference>